<keyword evidence="1" id="KW-0812">Transmembrane</keyword>
<dbReference type="Proteomes" id="UP001139701">
    <property type="component" value="Unassembled WGS sequence"/>
</dbReference>
<comment type="caution">
    <text evidence="2">The sequence shown here is derived from an EMBL/GenBank/DDBJ whole genome shotgun (WGS) entry which is preliminary data.</text>
</comment>
<feature type="transmembrane region" description="Helical" evidence="1">
    <location>
        <begin position="12"/>
        <end position="30"/>
    </location>
</feature>
<keyword evidence="1" id="KW-0472">Membrane</keyword>
<feature type="transmembrane region" description="Helical" evidence="1">
    <location>
        <begin position="36"/>
        <end position="56"/>
    </location>
</feature>
<sequence>MENSSNYYLRRMIAMLLFIGAWYCLILFFLQGMQDYYLLLLMIGLFIGSYFIAPYSKGRESSSGAWDVYAIEFFFEMVSLPIRLIIFLVRHVVD</sequence>
<dbReference type="EMBL" id="JAKUML010000005">
    <property type="protein sequence ID" value="MCJ8146206.1"/>
    <property type="molecule type" value="Genomic_DNA"/>
</dbReference>
<reference evidence="2" key="1">
    <citation type="submission" date="2022-02" db="EMBL/GenBank/DDBJ databases">
        <title>Acinetobacter A3.8 sp. nov., isolated from Sediment (Zhairuo Island).</title>
        <authorList>
            <person name="Zheng K."/>
        </authorList>
    </citation>
    <scope>NUCLEOTIDE SEQUENCE</scope>
    <source>
        <strain evidence="2">A3.8</strain>
    </source>
</reference>
<evidence type="ECO:0000313" key="3">
    <source>
        <dbReference type="Proteomes" id="UP001139701"/>
    </source>
</evidence>
<dbReference type="AlphaFoldDB" id="A0A9X1WWB5"/>
<organism evidence="2 3">
    <name type="scientific">Acinetobacter sedimenti</name>
    <dbReference type="NCBI Taxonomy" id="2919922"/>
    <lineage>
        <taxon>Bacteria</taxon>
        <taxon>Pseudomonadati</taxon>
        <taxon>Pseudomonadota</taxon>
        <taxon>Gammaproteobacteria</taxon>
        <taxon>Moraxellales</taxon>
        <taxon>Moraxellaceae</taxon>
        <taxon>Acinetobacter</taxon>
    </lineage>
</organism>
<gene>
    <name evidence="2" type="ORF">MKI79_04670</name>
</gene>
<dbReference type="RefSeq" id="WP_241570895.1">
    <property type="nucleotide sequence ID" value="NZ_JAKUML010000005.1"/>
</dbReference>
<evidence type="ECO:0000256" key="1">
    <source>
        <dbReference type="SAM" id="Phobius"/>
    </source>
</evidence>
<accession>A0A9X1WWB5</accession>
<evidence type="ECO:0000313" key="2">
    <source>
        <dbReference type="EMBL" id="MCJ8146206.1"/>
    </source>
</evidence>
<keyword evidence="1" id="KW-1133">Transmembrane helix</keyword>
<proteinExistence type="predicted"/>
<protein>
    <submittedName>
        <fullName evidence="2">Uncharacterized protein</fullName>
    </submittedName>
</protein>
<keyword evidence="3" id="KW-1185">Reference proteome</keyword>
<name>A0A9X1WWB5_9GAMM</name>
<feature type="transmembrane region" description="Helical" evidence="1">
    <location>
        <begin position="68"/>
        <end position="89"/>
    </location>
</feature>